<dbReference type="Proteomes" id="UP000190831">
    <property type="component" value="Chromosome F"/>
</dbReference>
<evidence type="ECO:0000313" key="2">
    <source>
        <dbReference type="EMBL" id="SCW02446.1"/>
    </source>
</evidence>
<gene>
    <name evidence="2" type="ORF">LAFE_0F06612G</name>
</gene>
<name>A0A1G4MF62_LACFM</name>
<evidence type="ECO:0000256" key="1">
    <source>
        <dbReference type="SAM" id="MobiDB-lite"/>
    </source>
</evidence>
<reference evidence="3" key="1">
    <citation type="submission" date="2016-03" db="EMBL/GenBank/DDBJ databases">
        <authorList>
            <person name="Devillers H."/>
        </authorList>
    </citation>
    <scope>NUCLEOTIDE SEQUENCE [LARGE SCALE GENOMIC DNA]</scope>
</reference>
<organism evidence="2 3">
    <name type="scientific">Lachancea fermentati</name>
    <name type="common">Zygosaccharomyces fermentati</name>
    <dbReference type="NCBI Taxonomy" id="4955"/>
    <lineage>
        <taxon>Eukaryota</taxon>
        <taxon>Fungi</taxon>
        <taxon>Dikarya</taxon>
        <taxon>Ascomycota</taxon>
        <taxon>Saccharomycotina</taxon>
        <taxon>Saccharomycetes</taxon>
        <taxon>Saccharomycetales</taxon>
        <taxon>Saccharomycetaceae</taxon>
        <taxon>Lachancea</taxon>
    </lineage>
</organism>
<dbReference type="OMA" id="KYKVCKG"/>
<proteinExistence type="predicted"/>
<dbReference type="EMBL" id="LT598490">
    <property type="protein sequence ID" value="SCW02446.1"/>
    <property type="molecule type" value="Genomic_DNA"/>
</dbReference>
<keyword evidence="3" id="KW-1185">Reference proteome</keyword>
<feature type="region of interest" description="Disordered" evidence="1">
    <location>
        <begin position="1"/>
        <end position="25"/>
    </location>
</feature>
<dbReference type="AlphaFoldDB" id="A0A1G4MF62"/>
<dbReference type="STRING" id="4955.A0A1G4MF62"/>
<evidence type="ECO:0000313" key="3">
    <source>
        <dbReference type="Proteomes" id="UP000190831"/>
    </source>
</evidence>
<protein>
    <submittedName>
        <fullName evidence="2">LAFE_0F06612g1_1</fullName>
    </submittedName>
</protein>
<accession>A0A1G4MF62</accession>
<sequence length="236" mass="26859">MPNRFYDDEEPSTTSTEGPLVPKLIPSPEVETKTLSTGNQIYDSRPISEQFHHLRKAVAHKLDIYNAEINTQRTAFANEVQSIKDYLRDNIFTDRYETEELIVPSSILGLGAFFTGRVLSNRTNWGFTSPFNADSGFLSRKPTVIGKLTTSLPSRIILPWLLVGTVFSQLTPVTWKNSINAIERDVLPQEFVSTYDEMWNKVYVSGIKQSAIQLHESLDQTLQSSSKQMREFISRH</sequence>
<dbReference type="OrthoDB" id="4039294at2759"/>